<dbReference type="PANTHER" id="PTHR35336:SF5">
    <property type="entry name" value="ADENOSYLCOBINAMIDE AMIDOHYDROLASE"/>
    <property type="match status" value="1"/>
</dbReference>
<protein>
    <submittedName>
        <fullName evidence="1">Adenosylcobinamide amidohydrolase</fullName>
    </submittedName>
</protein>
<proteinExistence type="predicted"/>
<gene>
    <name evidence="1" type="ORF">BN1050_00625</name>
</gene>
<dbReference type="GO" id="GO:0016787">
    <property type="term" value="F:hydrolase activity"/>
    <property type="evidence" value="ECO:0007669"/>
    <property type="project" value="UniProtKB-KW"/>
</dbReference>
<dbReference type="HOGENOM" id="CLU_077662_2_0_9"/>
<dbReference type="EMBL" id="LN483073">
    <property type="protein sequence ID" value="CEA00477.1"/>
    <property type="molecule type" value="Genomic_DNA"/>
</dbReference>
<dbReference type="AlphaFoldDB" id="A0A078M554"/>
<dbReference type="InterPro" id="IPR052209">
    <property type="entry name" value="CbiZ"/>
</dbReference>
<dbReference type="InterPro" id="IPR002808">
    <property type="entry name" value="AdoCbi_amidolase"/>
</dbReference>
<sequence length="222" mass="24162">MTIQQTADCVIFRAPAPMKVASSAMINAGIGYYQNFVNRSVPKSYDERDPHAEYTRYLTAHGFIIEETVAMMTAVYAKHAVIRTFTHGELSLTVMVTAGLGNAVDITRALLRSETYHVGTINMWVLVDAKLSDEALLQGLISATEAKTKALFTENILDPQTHTLATGTSTDSVLVASSQQGSYQQYAGPITELGKLIGHGVYQTLLAAIRAYKKEVGAGTWR</sequence>
<dbReference type="Pfam" id="PF01955">
    <property type="entry name" value="CbiZ"/>
    <property type="match status" value="1"/>
</dbReference>
<keyword evidence="1" id="KW-0378">Hydrolase</keyword>
<organism evidence="1">
    <name type="scientific">Metalysinibacillus saudimassiliensis</name>
    <dbReference type="NCBI Taxonomy" id="1461583"/>
    <lineage>
        <taxon>Bacteria</taxon>
        <taxon>Bacillati</taxon>
        <taxon>Bacillota</taxon>
        <taxon>Bacilli</taxon>
        <taxon>Bacillales</taxon>
        <taxon>Caryophanaceae</taxon>
        <taxon>Metalysinibacillus</taxon>
    </lineage>
</organism>
<name>A0A078M554_9BACL</name>
<evidence type="ECO:0000313" key="1">
    <source>
        <dbReference type="EMBL" id="CEA00477.1"/>
    </source>
</evidence>
<dbReference type="PANTHER" id="PTHR35336">
    <property type="entry name" value="ADENOSYLCOBINAMIDE AMIDOHYDROLASE"/>
    <property type="match status" value="1"/>
</dbReference>
<reference evidence="1" key="1">
    <citation type="submission" date="2014-07" db="EMBL/GenBank/DDBJ databases">
        <authorList>
            <person name="Urmite Genomes Urmite Genomes"/>
        </authorList>
    </citation>
    <scope>NUCLEOTIDE SEQUENCE</scope>
    <source>
        <strain evidence="1">13S34_air</strain>
    </source>
</reference>
<accession>A0A078M554</accession>
<dbReference type="PATRIC" id="fig|1461583.4.peg.598"/>